<evidence type="ECO:0000313" key="14">
    <source>
        <dbReference type="EMBL" id="EMR63072.1"/>
    </source>
</evidence>
<feature type="region of interest" description="Disordered" evidence="10">
    <location>
        <begin position="663"/>
        <end position="729"/>
    </location>
</feature>
<evidence type="ECO:0000256" key="10">
    <source>
        <dbReference type="SAM" id="MobiDB-lite"/>
    </source>
</evidence>
<accession>M7SFY9</accession>
<dbReference type="eggNOG" id="KOG0055">
    <property type="taxonomic scope" value="Eukaryota"/>
</dbReference>
<dbReference type="Proteomes" id="UP000012174">
    <property type="component" value="Unassembled WGS sequence"/>
</dbReference>
<dbReference type="HOGENOM" id="CLU_000604_17_8_1"/>
<protein>
    <submittedName>
        <fullName evidence="14">Putative leptomycin b resistance protein pmd1 protein</fullName>
    </submittedName>
</protein>
<dbReference type="KEGG" id="ela:UCREL1_9986"/>
<dbReference type="PANTHER" id="PTHR43394">
    <property type="entry name" value="ATP-DEPENDENT PERMEASE MDL1, MITOCHONDRIAL"/>
    <property type="match status" value="1"/>
</dbReference>
<dbReference type="GO" id="GO:0090374">
    <property type="term" value="P:oligopeptide export from mitochondrion"/>
    <property type="evidence" value="ECO:0007669"/>
    <property type="project" value="TreeGrafter"/>
</dbReference>
<keyword evidence="7" id="KW-0067">ATP-binding</keyword>
<evidence type="ECO:0000256" key="3">
    <source>
        <dbReference type="ARBA" id="ARBA00022448"/>
    </source>
</evidence>
<dbReference type="GO" id="GO:0005524">
    <property type="term" value="F:ATP binding"/>
    <property type="evidence" value="ECO:0007669"/>
    <property type="project" value="UniProtKB-KW"/>
</dbReference>
<feature type="transmembrane region" description="Helical" evidence="11">
    <location>
        <begin position="194"/>
        <end position="212"/>
    </location>
</feature>
<dbReference type="InterPro" id="IPR017871">
    <property type="entry name" value="ABC_transporter-like_CS"/>
</dbReference>
<keyword evidence="5" id="KW-0677">Repeat</keyword>
<dbReference type="PROSITE" id="PS00211">
    <property type="entry name" value="ABC_TRANSPORTER_1"/>
    <property type="match status" value="2"/>
</dbReference>
<feature type="domain" description="ABC transporter" evidence="12">
    <location>
        <begin position="382"/>
        <end position="658"/>
    </location>
</feature>
<reference evidence="15" key="1">
    <citation type="journal article" date="2013" name="Genome Announc.">
        <title>Draft genome sequence of the grapevine dieback fungus Eutypa lata UCR-EL1.</title>
        <authorList>
            <person name="Blanco-Ulate B."/>
            <person name="Rolshausen P.E."/>
            <person name="Cantu D."/>
        </authorList>
    </citation>
    <scope>NUCLEOTIDE SEQUENCE [LARGE SCALE GENOMIC DNA]</scope>
    <source>
        <strain evidence="15">UCR-EL1</strain>
    </source>
</reference>
<dbReference type="GO" id="GO:0015421">
    <property type="term" value="F:ABC-type oligopeptide transporter activity"/>
    <property type="evidence" value="ECO:0007669"/>
    <property type="project" value="TreeGrafter"/>
</dbReference>
<dbReference type="OrthoDB" id="6500128at2759"/>
<dbReference type="Pfam" id="PF00005">
    <property type="entry name" value="ABC_tran"/>
    <property type="match status" value="2"/>
</dbReference>
<evidence type="ECO:0000256" key="7">
    <source>
        <dbReference type="ARBA" id="ARBA00022840"/>
    </source>
</evidence>
<dbReference type="SMART" id="SM00382">
    <property type="entry name" value="AAA"/>
    <property type="match status" value="2"/>
</dbReference>
<feature type="region of interest" description="Disordered" evidence="10">
    <location>
        <begin position="1068"/>
        <end position="1105"/>
    </location>
</feature>
<comment type="similarity">
    <text evidence="2">Belongs to the ABC transporter superfamily. ABCB family. Multidrug resistance exporter (TC 3.A.1.201) subfamily.</text>
</comment>
<evidence type="ECO:0000256" key="8">
    <source>
        <dbReference type="ARBA" id="ARBA00022989"/>
    </source>
</evidence>
<feature type="compositionally biased region" description="Basic and acidic residues" evidence="10">
    <location>
        <begin position="698"/>
        <end position="729"/>
    </location>
</feature>
<evidence type="ECO:0000256" key="4">
    <source>
        <dbReference type="ARBA" id="ARBA00022692"/>
    </source>
</evidence>
<feature type="domain" description="ABC transmembrane type-1" evidence="13">
    <location>
        <begin position="753"/>
        <end position="1042"/>
    </location>
</feature>
<feature type="transmembrane region" description="Helical" evidence="11">
    <location>
        <begin position="982"/>
        <end position="1002"/>
    </location>
</feature>
<dbReference type="Pfam" id="PF00664">
    <property type="entry name" value="ABC_membrane"/>
    <property type="match status" value="2"/>
</dbReference>
<dbReference type="Gene3D" id="3.40.50.300">
    <property type="entry name" value="P-loop containing nucleotide triphosphate hydrolases"/>
    <property type="match status" value="2"/>
</dbReference>
<evidence type="ECO:0000313" key="15">
    <source>
        <dbReference type="Proteomes" id="UP000012174"/>
    </source>
</evidence>
<feature type="compositionally biased region" description="Polar residues" evidence="10">
    <location>
        <begin position="663"/>
        <end position="674"/>
    </location>
</feature>
<feature type="transmembrane region" description="Helical" evidence="11">
    <location>
        <begin position="1014"/>
        <end position="1034"/>
    </location>
</feature>
<keyword evidence="4 11" id="KW-0812">Transmembrane</keyword>
<evidence type="ECO:0000259" key="13">
    <source>
        <dbReference type="PROSITE" id="PS50929"/>
    </source>
</evidence>
<dbReference type="CDD" id="cd18577">
    <property type="entry name" value="ABC_6TM_Pgp_ABCB1_D1_like"/>
    <property type="match status" value="1"/>
</dbReference>
<dbReference type="FunFam" id="3.40.50.300:FF:000913">
    <property type="entry name" value="ABC multidrug transporter SitT"/>
    <property type="match status" value="1"/>
</dbReference>
<dbReference type="InterPro" id="IPR003439">
    <property type="entry name" value="ABC_transporter-like_ATP-bd"/>
</dbReference>
<dbReference type="GO" id="GO:0005743">
    <property type="term" value="C:mitochondrial inner membrane"/>
    <property type="evidence" value="ECO:0007669"/>
    <property type="project" value="TreeGrafter"/>
</dbReference>
<feature type="transmembrane region" description="Helical" evidence="11">
    <location>
        <begin position="897"/>
        <end position="918"/>
    </location>
</feature>
<gene>
    <name evidence="14" type="ORF">UCREL1_9986</name>
</gene>
<sequence length="1355" mass="146642">MQNDTLSLLADELFHFLILAGGNMAGDKAVAKKPPAKRQFLTWFRLLLCTQPTWFDLFLLGAGTIFAIGSGIPFPLMGILFGQLLDNLNAATCSVQSDSGGGDDALQYQETINSTVAKLAWIAAVQFVLIYLHNVCWNIQSQRLAHRLRERYFRHLLRQEPSFFDDKHAGEVSARLNDDFNAIQAGTCEKVGRLIGQCSFFVTAYIVAFMKIPVLAGMLVSLLPAYLIMTGLCSHFIKKFTSKSAASFAAASSIASEALSNVPLVQAFGAGPRLEVKFARHLAIGRKSGIKKGLVAAGQAGLLYFIAYSSNSLAYWQGSRMIANALDGKGTATVGQVYTVVFLLVDASEAYERVSVDMKYKSAIDGMSSSGTELSWDTPGCVELQQVSFAYASRLDQPALKNVDLTFEAGKYTAIVGQSGSGKSTVAALLNRLYNPTSGTILFDGADMKSVNVRSIRGLVSLVQQESPLFDRSIFENIALGLMNSPRPEHQRLKPVLLSPELQALASHSGKEMLDEASKSGEIIAEIAILVRKAADLADLTFVDHLDLGYATQVGVGGKLLSGGQRQRVALARALVRDPKILVLDEATAALDSATEKRIQAAIDRFAVGRTVISIAHRLSTIKHADKVVVMRDGEVVEQGTYQGLLESGGAFARLAALQGLNSSSGRATDSVSLDETLDGESISGDTKKSRPSSLIMTEKKEMTTEKCEVSDEDSQPKPKEATAPKDIDTPLPTGAVIRGMSALARSDYRWLAIAVPTSIVVACTFTAMGLIFGHTVSALSSCMSTVAEVLSLGRFFGGLIFMLAVVEFFANLGSWSSFGRVSENLVYRVRLLSFRSLLEQSVEWHSSENRNPTTLLGVITKDGAALAAFSGSIIATSFSITVNFLVAIIVSHIFAWKIALVCLAMVPILLSAGILQIRATSRYQERSHKAFVKAIGITAEAVNQIRTVASFSLEDEVIGTYRRALKGPRVDMIREGLHTSIYMSISNSTGFFIYALSYWWGSQLIIRGEYTQTQFYIVQISMLVSATLWGHMFSLAPEFSRAKSAASRMLNVVNLGTDKHIIEPSTILASDEHHPPSKGEKDNNNDVEAKAESKHSTARPPPATGVSLSFRDVHFAYPSSPQRPVLDGLSFEITPGQFVGLVGASGAGKSTIMGLIQRMYAPTSGRVEVNGADINSAENQAQHDFRDDMALVPQDSALFNGSVHFNVGLGARPDHEATDAEIEDACRTASIHDTIVGLTDGYDTECGPNGSRLSGGQRQRLAIARALVRRPGLLLLDESTSALDAESERALQVGLERIARDITVVAITHRLHTVQKADVIFVVEGGQIVDRGSHAELMERNESYRVNAMQQMLQ</sequence>
<name>M7SFY9_EUTLA</name>
<feature type="transmembrane region" description="Helical" evidence="11">
    <location>
        <begin position="751"/>
        <end position="773"/>
    </location>
</feature>
<keyword evidence="3" id="KW-0813">Transport</keyword>
<feature type="transmembrane region" description="Helical" evidence="11">
    <location>
        <begin position="793"/>
        <end position="811"/>
    </location>
</feature>
<feature type="domain" description="ABC transporter" evidence="12">
    <location>
        <begin position="1109"/>
        <end position="1351"/>
    </location>
</feature>
<dbReference type="InterPro" id="IPR036640">
    <property type="entry name" value="ABC1_TM_sf"/>
</dbReference>
<feature type="transmembrane region" description="Helical" evidence="11">
    <location>
        <begin position="54"/>
        <end position="81"/>
    </location>
</feature>
<dbReference type="Gene3D" id="1.20.1560.10">
    <property type="entry name" value="ABC transporter type 1, transmembrane domain"/>
    <property type="match status" value="1"/>
</dbReference>
<feature type="transmembrane region" description="Helical" evidence="11">
    <location>
        <begin position="218"/>
        <end position="237"/>
    </location>
</feature>
<keyword evidence="9 11" id="KW-0472">Membrane</keyword>
<evidence type="ECO:0000256" key="2">
    <source>
        <dbReference type="ARBA" id="ARBA00007577"/>
    </source>
</evidence>
<dbReference type="GO" id="GO:0016887">
    <property type="term" value="F:ATP hydrolysis activity"/>
    <property type="evidence" value="ECO:0007669"/>
    <property type="project" value="InterPro"/>
</dbReference>
<dbReference type="EMBL" id="KB707287">
    <property type="protein sequence ID" value="EMR63072.1"/>
    <property type="molecule type" value="Genomic_DNA"/>
</dbReference>
<dbReference type="PROSITE" id="PS50929">
    <property type="entry name" value="ABC_TM1F"/>
    <property type="match status" value="2"/>
</dbReference>
<comment type="subcellular location">
    <subcellularLocation>
        <location evidence="1">Membrane</location>
        <topology evidence="1">Multi-pass membrane protein</topology>
    </subcellularLocation>
</comment>
<dbReference type="InterPro" id="IPR039421">
    <property type="entry name" value="Type_1_exporter"/>
</dbReference>
<evidence type="ECO:0000256" key="6">
    <source>
        <dbReference type="ARBA" id="ARBA00022741"/>
    </source>
</evidence>
<dbReference type="FunFam" id="1.20.1560.10:FF:000057">
    <property type="entry name" value="ABC multidrug transporter SitT"/>
    <property type="match status" value="1"/>
</dbReference>
<evidence type="ECO:0000256" key="1">
    <source>
        <dbReference type="ARBA" id="ARBA00004141"/>
    </source>
</evidence>
<dbReference type="SUPFAM" id="SSF90123">
    <property type="entry name" value="ABC transporter transmembrane region"/>
    <property type="match status" value="2"/>
</dbReference>
<dbReference type="InterPro" id="IPR003593">
    <property type="entry name" value="AAA+_ATPase"/>
</dbReference>
<feature type="transmembrane region" description="Helical" evidence="11">
    <location>
        <begin position="119"/>
        <end position="139"/>
    </location>
</feature>
<proteinExistence type="inferred from homology"/>
<feature type="compositionally biased region" description="Basic and acidic residues" evidence="10">
    <location>
        <begin position="1071"/>
        <end position="1096"/>
    </location>
</feature>
<dbReference type="InterPro" id="IPR011527">
    <property type="entry name" value="ABC1_TM_dom"/>
</dbReference>
<dbReference type="PANTHER" id="PTHR43394:SF11">
    <property type="entry name" value="ATP-BINDING CASSETTE TRANSPORTER"/>
    <property type="match status" value="1"/>
</dbReference>
<evidence type="ECO:0000256" key="9">
    <source>
        <dbReference type="ARBA" id="ARBA00023136"/>
    </source>
</evidence>
<keyword evidence="6" id="KW-0547">Nucleotide-binding</keyword>
<dbReference type="SUPFAM" id="SSF52540">
    <property type="entry name" value="P-loop containing nucleoside triphosphate hydrolases"/>
    <property type="match status" value="2"/>
</dbReference>
<evidence type="ECO:0000256" key="5">
    <source>
        <dbReference type="ARBA" id="ARBA00022737"/>
    </source>
</evidence>
<evidence type="ECO:0000259" key="12">
    <source>
        <dbReference type="PROSITE" id="PS50893"/>
    </source>
</evidence>
<feature type="transmembrane region" description="Helical" evidence="11">
    <location>
        <begin position="865"/>
        <end position="891"/>
    </location>
</feature>
<feature type="domain" description="ABC transmembrane type-1" evidence="13">
    <location>
        <begin position="62"/>
        <end position="345"/>
    </location>
</feature>
<dbReference type="PROSITE" id="PS50893">
    <property type="entry name" value="ABC_TRANSPORTER_2"/>
    <property type="match status" value="2"/>
</dbReference>
<dbReference type="STRING" id="1287681.M7SFY9"/>
<dbReference type="CDD" id="cd18578">
    <property type="entry name" value="ABC_6TM_Pgp_ABCB1_D2_like"/>
    <property type="match status" value="1"/>
</dbReference>
<keyword evidence="8 11" id="KW-1133">Transmembrane helix</keyword>
<evidence type="ECO:0000256" key="11">
    <source>
        <dbReference type="SAM" id="Phobius"/>
    </source>
</evidence>
<dbReference type="OMA" id="RFERKHA"/>
<organism evidence="14 15">
    <name type="scientific">Eutypa lata (strain UCR-EL1)</name>
    <name type="common">Grapevine dieback disease fungus</name>
    <name type="synonym">Eutypa armeniacae</name>
    <dbReference type="NCBI Taxonomy" id="1287681"/>
    <lineage>
        <taxon>Eukaryota</taxon>
        <taxon>Fungi</taxon>
        <taxon>Dikarya</taxon>
        <taxon>Ascomycota</taxon>
        <taxon>Pezizomycotina</taxon>
        <taxon>Sordariomycetes</taxon>
        <taxon>Xylariomycetidae</taxon>
        <taxon>Xylariales</taxon>
        <taxon>Diatrypaceae</taxon>
        <taxon>Eutypa</taxon>
    </lineage>
</organism>
<dbReference type="InterPro" id="IPR027417">
    <property type="entry name" value="P-loop_NTPase"/>
</dbReference>
<keyword evidence="15" id="KW-1185">Reference proteome</keyword>